<dbReference type="OMA" id="DCYLNMP"/>
<dbReference type="AlphaFoldDB" id="T1JSJ4"/>
<dbReference type="InterPro" id="IPR036770">
    <property type="entry name" value="Ankyrin_rpt-contain_sf"/>
</dbReference>
<name>T1JSJ4_TETUR</name>
<evidence type="ECO:0000313" key="11">
    <source>
        <dbReference type="EnsemblMetazoa" id="tetur01g10730.1"/>
    </source>
</evidence>
<dbReference type="GO" id="GO:0044231">
    <property type="term" value="C:host cell presynaptic membrane"/>
    <property type="evidence" value="ECO:0007669"/>
    <property type="project" value="UniProtKB-KW"/>
</dbReference>
<dbReference type="PANTHER" id="PTHR12349">
    <property type="entry name" value="ANKYRIN REPEAT AND LEM DOMAIN-CONTAINING PROTEIN 2"/>
    <property type="match status" value="1"/>
</dbReference>
<keyword evidence="6" id="KW-0800">Toxin</keyword>
<sequence length="564" mass="63755">MTEFHDSSSKQSIDTTPKSAKYISIILPRSVLSTNHENNTSIEELVLTDTAKAFDKLKQIKGSRLRIFDRYEDALNCSLEGIDDLQLIPEPPKEKIAENFPTPSPPELCKLRKAIECGDFDLVYSLITENPKYVITSSDTPVILMEGPRFNGVHIACRCNQIEILEFILKTINNPDFIKKLYPNDSDAVTEETRKHLLDLYLNTPDKAALDTPLHFASKFAAADCVKLLLTYPGCDRERRNKFGETPYDVICSRKRDSQAYEKIKEYFEARFYISIMRKYDRVTVCTPSETPPKDDSISGIAGPMSPKLAEEIYSKLKSPAKSTSPRKFNIRLTDGSRGVERVARMECRYHNLDWVEYWPFLNCYVDLASPEGLEMLEKHLAKMHGLASKQPNGEESSSDKTHEKSSVSLLCDRLGLLSLASNQSIDGELIKSQEVNSSDDDDDYVTPPSSPVQVDFFVNGKSFSQSDKDAANALADIKINAFRFPYTAQWLRKVKREKSMTSPSEETFVNFCDKVAANIAHSTPRKSINLIDLISPRRFHGLSDQQSSTEISGDDDVFHESFR</sequence>
<keyword evidence="6" id="KW-0528">Neurotoxin</keyword>
<evidence type="ECO:0000259" key="10">
    <source>
        <dbReference type="Pfam" id="PF24567"/>
    </source>
</evidence>
<dbReference type="InterPro" id="IPR002110">
    <property type="entry name" value="Ankyrin_rpt"/>
</dbReference>
<keyword evidence="8" id="KW-0472">Membrane</keyword>
<comment type="similarity">
    <text evidence="2">Belongs to the ANKLE2 family.</text>
</comment>
<dbReference type="EMBL" id="CAEY01000461">
    <property type="status" value="NOT_ANNOTATED_CDS"/>
    <property type="molecule type" value="Genomic_DNA"/>
</dbReference>
<dbReference type="SMART" id="SM00248">
    <property type="entry name" value="ANK"/>
    <property type="match status" value="2"/>
</dbReference>
<dbReference type="eggNOG" id="ENOG502QQ4Z">
    <property type="taxonomic scope" value="Eukaryota"/>
</dbReference>
<evidence type="ECO:0000256" key="1">
    <source>
        <dbReference type="ARBA" id="ARBA00004175"/>
    </source>
</evidence>
<reference evidence="12" key="1">
    <citation type="submission" date="2011-08" db="EMBL/GenBank/DDBJ databases">
        <authorList>
            <person name="Rombauts S."/>
        </authorList>
    </citation>
    <scope>NUCLEOTIDE SEQUENCE</scope>
    <source>
        <strain evidence="12">London</strain>
    </source>
</reference>
<keyword evidence="12" id="KW-1185">Reference proteome</keyword>
<evidence type="ECO:0000313" key="12">
    <source>
        <dbReference type="Proteomes" id="UP000015104"/>
    </source>
</evidence>
<comment type="subcellular location">
    <subcellularLocation>
        <location evidence="1">Target cell membrane</location>
    </subcellularLocation>
</comment>
<gene>
    <name evidence="11" type="primary">107367814</name>
</gene>
<dbReference type="PANTHER" id="PTHR12349:SF4">
    <property type="entry name" value="ANKYRIN REPEAT AND LEM DOMAIN-CONTAINING PROTEIN 2"/>
    <property type="match status" value="1"/>
</dbReference>
<feature type="domain" description="ANKLE2 third alpha/beta" evidence="10">
    <location>
        <begin position="296"/>
        <end position="358"/>
    </location>
</feature>
<dbReference type="HOGENOM" id="CLU_017564_1_0_1"/>
<proteinExistence type="inferred from homology"/>
<dbReference type="EnsemblMetazoa" id="tetur01g10730.1">
    <property type="protein sequence ID" value="tetur01g10730.1"/>
    <property type="gene ID" value="tetur01g10730"/>
</dbReference>
<keyword evidence="9" id="KW-0131">Cell cycle</keyword>
<keyword evidence="5" id="KW-0132">Cell division</keyword>
<dbReference type="Proteomes" id="UP000015104">
    <property type="component" value="Unassembled WGS sequence"/>
</dbReference>
<dbReference type="OrthoDB" id="7446186at2759"/>
<evidence type="ECO:0000256" key="4">
    <source>
        <dbReference type="ARBA" id="ARBA00022537"/>
    </source>
</evidence>
<dbReference type="Gene3D" id="1.25.40.20">
    <property type="entry name" value="Ankyrin repeat-containing domain"/>
    <property type="match status" value="1"/>
</dbReference>
<dbReference type="GO" id="GO:0006887">
    <property type="term" value="P:exocytosis"/>
    <property type="evidence" value="ECO:0007669"/>
    <property type="project" value="UniProtKB-KW"/>
</dbReference>
<keyword evidence="7" id="KW-0040">ANK repeat</keyword>
<organism evidence="11 12">
    <name type="scientific">Tetranychus urticae</name>
    <name type="common">Two-spotted spider mite</name>
    <dbReference type="NCBI Taxonomy" id="32264"/>
    <lineage>
        <taxon>Eukaryota</taxon>
        <taxon>Metazoa</taxon>
        <taxon>Ecdysozoa</taxon>
        <taxon>Arthropoda</taxon>
        <taxon>Chelicerata</taxon>
        <taxon>Arachnida</taxon>
        <taxon>Acari</taxon>
        <taxon>Acariformes</taxon>
        <taxon>Trombidiformes</taxon>
        <taxon>Prostigmata</taxon>
        <taxon>Eleutherengona</taxon>
        <taxon>Raphignathae</taxon>
        <taxon>Tetranychoidea</taxon>
        <taxon>Tetranychidae</taxon>
        <taxon>Tetranychus</taxon>
    </lineage>
</organism>
<keyword evidence="6" id="KW-0638">Presynaptic neurotoxin</keyword>
<keyword evidence="3" id="KW-0268">Exocytosis</keyword>
<dbReference type="GO" id="GO:0051301">
    <property type="term" value="P:cell division"/>
    <property type="evidence" value="ECO:0007669"/>
    <property type="project" value="UniProtKB-KW"/>
</dbReference>
<evidence type="ECO:0000256" key="2">
    <source>
        <dbReference type="ARBA" id="ARBA00007597"/>
    </source>
</evidence>
<protein>
    <recommendedName>
        <fullName evidence="10">ANKLE2 third alpha/beta domain-containing protein</fullName>
    </recommendedName>
</protein>
<dbReference type="InterPro" id="IPR056237">
    <property type="entry name" value="ANKLE2_3rd"/>
</dbReference>
<keyword evidence="8" id="KW-1053">Target membrane</keyword>
<evidence type="ECO:0000256" key="5">
    <source>
        <dbReference type="ARBA" id="ARBA00022618"/>
    </source>
</evidence>
<dbReference type="SUPFAM" id="SSF48403">
    <property type="entry name" value="Ankyrin repeat"/>
    <property type="match status" value="1"/>
</dbReference>
<dbReference type="Pfam" id="PF13857">
    <property type="entry name" value="Ank_5"/>
    <property type="match status" value="1"/>
</dbReference>
<reference evidence="11" key="2">
    <citation type="submission" date="2015-06" db="UniProtKB">
        <authorList>
            <consortium name="EnsemblMetazoa"/>
        </authorList>
    </citation>
    <scope>IDENTIFICATION</scope>
</reference>
<evidence type="ECO:0000256" key="9">
    <source>
        <dbReference type="ARBA" id="ARBA00023306"/>
    </source>
</evidence>
<evidence type="ECO:0000256" key="8">
    <source>
        <dbReference type="ARBA" id="ARBA00023298"/>
    </source>
</evidence>
<accession>T1JSJ4</accession>
<keyword evidence="4" id="KW-1052">Target cell membrane</keyword>
<evidence type="ECO:0000256" key="3">
    <source>
        <dbReference type="ARBA" id="ARBA00022483"/>
    </source>
</evidence>
<dbReference type="GO" id="GO:0044218">
    <property type="term" value="C:other organism cell membrane"/>
    <property type="evidence" value="ECO:0007669"/>
    <property type="project" value="UniProtKB-KW"/>
</dbReference>
<dbReference type="KEGG" id="tut:107367814"/>
<dbReference type="STRING" id="32264.T1JSJ4"/>
<evidence type="ECO:0000256" key="7">
    <source>
        <dbReference type="ARBA" id="ARBA00023043"/>
    </source>
</evidence>
<dbReference type="Pfam" id="PF24567">
    <property type="entry name" value="ANKLE2_3rd"/>
    <property type="match status" value="1"/>
</dbReference>
<evidence type="ECO:0000256" key="6">
    <source>
        <dbReference type="ARBA" id="ARBA00023028"/>
    </source>
</evidence>